<accession>B7PBT8</accession>
<dbReference type="AlphaFoldDB" id="B7PBT8"/>
<sequence>MFTCVCSHIVAALKKEASRVREEWEALLCSGDVQGCGTTPRAAPEGVSLRHHAGSSGAAAATVRVVGAPASGGDTYCFEMLSMVLALSGSAVGRVHLSQQAGLLRDIFSLLHTGSARVQRQVSALLRRILPEVPPPVLATILGVPGLPPSEYGVPPATPDGDTAGATELGGAGASPLDMHRAGLLDVLLACVAKALTVQAKAKGGRVVLMQFVLFFSGLSQLSCGHVFHYHCCKTVLSRSWSGPRITFSFSLCPICKAYYGGEVRCDVEAGPVDDYDPAELVCGACSDISRAQVFFFLSFVNQS</sequence>
<protein>
    <submittedName>
        <fullName evidence="1 2">Highwire, putative</fullName>
    </submittedName>
</protein>
<dbReference type="VEuPathDB" id="VectorBase:ISCW002983"/>
<gene>
    <name evidence="1" type="ORF">IscW_ISCW002983</name>
</gene>
<reference evidence="2" key="2">
    <citation type="submission" date="2020-05" db="UniProtKB">
        <authorList>
            <consortium name="EnsemblMetazoa"/>
        </authorList>
    </citation>
    <scope>IDENTIFICATION</scope>
    <source>
        <strain evidence="2">wikel</strain>
    </source>
</reference>
<dbReference type="HOGENOM" id="CLU_916097_0_0_1"/>
<dbReference type="PANTHER" id="PTHR45943">
    <property type="entry name" value="E3 UBIQUITIN-PROTEIN LIGASE MYCBP2"/>
    <property type="match status" value="1"/>
</dbReference>
<dbReference type="PaxDb" id="6945-B7PBT8"/>
<dbReference type="PANTHER" id="PTHR45943:SF1">
    <property type="entry name" value="E3 UBIQUITIN-PROTEIN LIGASE MYCBP2"/>
    <property type="match status" value="1"/>
</dbReference>
<dbReference type="VEuPathDB" id="VectorBase:ISCI002983"/>
<dbReference type="EMBL" id="ABJB010199434">
    <property type="status" value="NOT_ANNOTATED_CDS"/>
    <property type="molecule type" value="Genomic_DNA"/>
</dbReference>
<dbReference type="STRING" id="6945.B7PBT8"/>
<organism>
    <name type="scientific">Ixodes scapularis</name>
    <name type="common">Black-legged tick</name>
    <name type="synonym">Deer tick</name>
    <dbReference type="NCBI Taxonomy" id="6945"/>
    <lineage>
        <taxon>Eukaryota</taxon>
        <taxon>Metazoa</taxon>
        <taxon>Ecdysozoa</taxon>
        <taxon>Arthropoda</taxon>
        <taxon>Chelicerata</taxon>
        <taxon>Arachnida</taxon>
        <taxon>Acari</taxon>
        <taxon>Parasitiformes</taxon>
        <taxon>Ixodida</taxon>
        <taxon>Ixodoidea</taxon>
        <taxon>Ixodidae</taxon>
        <taxon>Ixodinae</taxon>
        <taxon>Ixodes</taxon>
    </lineage>
</organism>
<dbReference type="Gene3D" id="3.30.40.10">
    <property type="entry name" value="Zinc/RING finger domain, C3HC4 (zinc finger)"/>
    <property type="match status" value="1"/>
</dbReference>
<dbReference type="EnsemblMetazoa" id="ISCW002983-RA">
    <property type="protein sequence ID" value="ISCW002983-PA"/>
    <property type="gene ID" value="ISCW002983"/>
</dbReference>
<dbReference type="EMBL" id="ABJB010764347">
    <property type="status" value="NOT_ANNOTATED_CDS"/>
    <property type="molecule type" value="Genomic_DNA"/>
</dbReference>
<evidence type="ECO:0000313" key="3">
    <source>
        <dbReference type="Proteomes" id="UP000001555"/>
    </source>
</evidence>
<keyword evidence="3" id="KW-1185">Reference proteome</keyword>
<proteinExistence type="predicted"/>
<evidence type="ECO:0000313" key="1">
    <source>
        <dbReference type="EMBL" id="EEC04060.1"/>
    </source>
</evidence>
<dbReference type="EMBL" id="DS679178">
    <property type="protein sequence ID" value="EEC04060.1"/>
    <property type="molecule type" value="Genomic_DNA"/>
</dbReference>
<dbReference type="SUPFAM" id="SSF57850">
    <property type="entry name" value="RING/U-box"/>
    <property type="match status" value="1"/>
</dbReference>
<dbReference type="InParanoid" id="B7PBT8"/>
<dbReference type="InterPro" id="IPR013083">
    <property type="entry name" value="Znf_RING/FYVE/PHD"/>
</dbReference>
<dbReference type="EMBL" id="ABJB010524783">
    <property type="status" value="NOT_ANNOTATED_CDS"/>
    <property type="molecule type" value="Genomic_DNA"/>
</dbReference>
<name>B7PBT8_IXOSC</name>
<evidence type="ECO:0000313" key="2">
    <source>
        <dbReference type="EnsemblMetazoa" id="ISCW002983-PA"/>
    </source>
</evidence>
<dbReference type="Proteomes" id="UP000001555">
    <property type="component" value="Unassembled WGS sequence"/>
</dbReference>
<reference evidence="1 3" key="1">
    <citation type="submission" date="2008-03" db="EMBL/GenBank/DDBJ databases">
        <title>Annotation of Ixodes scapularis.</title>
        <authorList>
            <consortium name="Ixodes scapularis Genome Project Consortium"/>
            <person name="Caler E."/>
            <person name="Hannick L.I."/>
            <person name="Bidwell S."/>
            <person name="Joardar V."/>
            <person name="Thiagarajan M."/>
            <person name="Amedeo P."/>
            <person name="Galinsky K.J."/>
            <person name="Schobel S."/>
            <person name="Inman J."/>
            <person name="Hostetler J."/>
            <person name="Miller J."/>
            <person name="Hammond M."/>
            <person name="Megy K."/>
            <person name="Lawson D."/>
            <person name="Kodira C."/>
            <person name="Sutton G."/>
            <person name="Meyer J."/>
            <person name="Hill C.A."/>
            <person name="Birren B."/>
            <person name="Nene V."/>
            <person name="Collins F."/>
            <person name="Alarcon-Chaidez F."/>
            <person name="Wikel S."/>
            <person name="Strausberg R."/>
        </authorList>
    </citation>
    <scope>NUCLEOTIDE SEQUENCE [LARGE SCALE GENOMIC DNA]</scope>
    <source>
        <strain evidence="3">Wikel</strain>
        <strain evidence="1">Wikel colony</strain>
    </source>
</reference>
<dbReference type="VEuPathDB" id="VectorBase:ISCP_004277"/>
<dbReference type="OrthoDB" id="6504512at2759"/>